<dbReference type="RefSeq" id="WP_344055052.1">
    <property type="nucleotide sequence ID" value="NZ_BAAAPK010000001.1"/>
</dbReference>
<reference evidence="4 5" key="1">
    <citation type="journal article" date="2019" name="Int. J. Syst. Evol. Microbiol.">
        <title>The Global Catalogue of Microorganisms (GCM) 10K type strain sequencing project: providing services to taxonomists for standard genome sequencing and annotation.</title>
        <authorList>
            <consortium name="The Broad Institute Genomics Platform"/>
            <consortium name="The Broad Institute Genome Sequencing Center for Infectious Disease"/>
            <person name="Wu L."/>
            <person name="Ma J."/>
        </authorList>
    </citation>
    <scope>NUCLEOTIDE SEQUENCE [LARGE SCALE GENOMIC DNA]</scope>
    <source>
        <strain evidence="4 5">JCM 15575</strain>
    </source>
</reference>
<feature type="transmembrane region" description="Helical" evidence="2">
    <location>
        <begin position="50"/>
        <end position="77"/>
    </location>
</feature>
<protein>
    <submittedName>
        <fullName evidence="4">CPBP family intramembrane metalloprotease</fullName>
    </submittedName>
</protein>
<organism evidence="4 5">
    <name type="scientific">Microbacterium lacus</name>
    <dbReference type="NCBI Taxonomy" id="415217"/>
    <lineage>
        <taxon>Bacteria</taxon>
        <taxon>Bacillati</taxon>
        <taxon>Actinomycetota</taxon>
        <taxon>Actinomycetes</taxon>
        <taxon>Micrococcales</taxon>
        <taxon>Microbacteriaceae</taxon>
        <taxon>Microbacterium</taxon>
    </lineage>
</organism>
<evidence type="ECO:0000313" key="4">
    <source>
        <dbReference type="EMBL" id="GAA1679982.1"/>
    </source>
</evidence>
<feature type="region of interest" description="Disordered" evidence="1">
    <location>
        <begin position="1"/>
        <end position="22"/>
    </location>
</feature>
<feature type="domain" description="CAAX prenyl protease 2/Lysostaphin resistance protein A-like" evidence="3">
    <location>
        <begin position="185"/>
        <end position="274"/>
    </location>
</feature>
<dbReference type="PANTHER" id="PTHR36435">
    <property type="entry name" value="SLR1288 PROTEIN"/>
    <property type="match status" value="1"/>
</dbReference>
<dbReference type="Proteomes" id="UP001500596">
    <property type="component" value="Unassembled WGS sequence"/>
</dbReference>
<dbReference type="InterPro" id="IPR052710">
    <property type="entry name" value="CAAX_protease"/>
</dbReference>
<sequence>MTFDAAPPPAPASPPAPAREPVLPPDARTGGLAFHRLVFARRRSGWWTPLVVGLLGLGLYAVMIGAVLVVVIVMAAINTGSADRLATAGARFDLADPLQVAVLLGSIALMLPAYVLASLIVNGPRTGLISSAAGRLRWKWMLRCGALAVATAVVLTGVSLLLPPDPSAQAGEVLEPAQNPWLLATLLVILLVVPVQAAAEEYVFRGYLQQSLGRWLRHPLFAILLPVPLFVLGHMYDPLGQAGVAVFAVAAGWLTWRTGGLEAAIAVHVVNNLLAFAMALAGLSDVNASSPGVVSFIWSALLVGVYVAGVEVLMRRTRLPRVLVLRDPEPAVQG</sequence>
<dbReference type="PANTHER" id="PTHR36435:SF1">
    <property type="entry name" value="CAAX AMINO TERMINAL PROTEASE FAMILY PROTEIN"/>
    <property type="match status" value="1"/>
</dbReference>
<dbReference type="InterPro" id="IPR003675">
    <property type="entry name" value="Rce1/LyrA-like_dom"/>
</dbReference>
<feature type="transmembrane region" description="Helical" evidence="2">
    <location>
        <begin position="263"/>
        <end position="283"/>
    </location>
</feature>
<keyword evidence="5" id="KW-1185">Reference proteome</keyword>
<keyword evidence="2" id="KW-0812">Transmembrane</keyword>
<feature type="transmembrane region" description="Helical" evidence="2">
    <location>
        <begin position="140"/>
        <end position="161"/>
    </location>
</feature>
<feature type="transmembrane region" description="Helical" evidence="2">
    <location>
        <begin position="181"/>
        <end position="203"/>
    </location>
</feature>
<dbReference type="EMBL" id="BAAAPK010000001">
    <property type="protein sequence ID" value="GAA1679982.1"/>
    <property type="molecule type" value="Genomic_DNA"/>
</dbReference>
<keyword evidence="4" id="KW-0378">Hydrolase</keyword>
<evidence type="ECO:0000313" key="5">
    <source>
        <dbReference type="Proteomes" id="UP001500596"/>
    </source>
</evidence>
<keyword evidence="4" id="KW-0645">Protease</keyword>
<evidence type="ECO:0000259" key="3">
    <source>
        <dbReference type="Pfam" id="PF02517"/>
    </source>
</evidence>
<evidence type="ECO:0000256" key="1">
    <source>
        <dbReference type="SAM" id="MobiDB-lite"/>
    </source>
</evidence>
<name>A0ABN2H0M8_9MICO</name>
<feature type="transmembrane region" description="Helical" evidence="2">
    <location>
        <begin position="295"/>
        <end position="314"/>
    </location>
</feature>
<feature type="transmembrane region" description="Helical" evidence="2">
    <location>
        <begin position="215"/>
        <end position="233"/>
    </location>
</feature>
<dbReference type="Pfam" id="PF02517">
    <property type="entry name" value="Rce1-like"/>
    <property type="match status" value="1"/>
</dbReference>
<proteinExistence type="predicted"/>
<gene>
    <name evidence="4" type="ORF">GCM10009807_24910</name>
</gene>
<keyword evidence="2" id="KW-1133">Transmembrane helix</keyword>
<keyword evidence="2" id="KW-0472">Membrane</keyword>
<dbReference type="GO" id="GO:0008237">
    <property type="term" value="F:metallopeptidase activity"/>
    <property type="evidence" value="ECO:0007669"/>
    <property type="project" value="UniProtKB-KW"/>
</dbReference>
<feature type="transmembrane region" description="Helical" evidence="2">
    <location>
        <begin position="97"/>
        <end position="120"/>
    </location>
</feature>
<comment type="caution">
    <text evidence="4">The sequence shown here is derived from an EMBL/GenBank/DDBJ whole genome shotgun (WGS) entry which is preliminary data.</text>
</comment>
<feature type="transmembrane region" description="Helical" evidence="2">
    <location>
        <begin position="239"/>
        <end position="256"/>
    </location>
</feature>
<accession>A0ABN2H0M8</accession>
<keyword evidence="4" id="KW-0482">Metalloprotease</keyword>
<evidence type="ECO:0000256" key="2">
    <source>
        <dbReference type="SAM" id="Phobius"/>
    </source>
</evidence>